<dbReference type="Proteomes" id="UP000197991">
    <property type="component" value="Chromosome"/>
</dbReference>
<evidence type="ECO:0000313" key="2">
    <source>
        <dbReference type="Proteomes" id="UP000197991"/>
    </source>
</evidence>
<evidence type="ECO:0000313" key="1">
    <source>
        <dbReference type="EMBL" id="ASG55973.1"/>
    </source>
</evidence>
<organism evidence="1 2">
    <name type="scientific">Salmonella bongori serovar 66:z41:- str. SA19983605</name>
    <dbReference type="NCBI Taxonomy" id="1243617"/>
    <lineage>
        <taxon>Bacteria</taxon>
        <taxon>Pseudomonadati</taxon>
        <taxon>Pseudomonadota</taxon>
        <taxon>Gammaproteobacteria</taxon>
        <taxon>Enterobacterales</taxon>
        <taxon>Enterobacteriaceae</taxon>
        <taxon>Salmonella</taxon>
    </lineage>
</organism>
<sequence>MDIHTFHCLKYLGIFVCKLMRRVACERYAKGQVYLFDLFYFLTNTPSHIMDKGKVIDKLMLTFQVLII</sequence>
<proteinExistence type="predicted"/>
<reference evidence="1 2" key="1">
    <citation type="submission" date="2017-06" db="EMBL/GenBank/DDBJ databases">
        <title>Salmonella reference genomes for public health.</title>
        <authorList>
            <person name="Robertson J."/>
            <person name="Yoshida C."/>
            <person name="Gurnik S."/>
            <person name="Nash J."/>
        </authorList>
    </citation>
    <scope>NUCLEOTIDE SEQUENCE [LARGE SCALE GENOMIC DNA]</scope>
    <source>
        <strain evidence="1 2">SA19983605</strain>
    </source>
</reference>
<keyword evidence="2" id="KW-1185">Reference proteome</keyword>
<accession>A0A248KCJ5</accession>
<dbReference type="EMBL" id="CP022120">
    <property type="protein sequence ID" value="ASG55973.1"/>
    <property type="molecule type" value="Genomic_DNA"/>
</dbReference>
<protein>
    <submittedName>
        <fullName evidence="1">Uncharacterized protein</fullName>
    </submittedName>
</protein>
<dbReference type="AlphaFoldDB" id="A0A248KCJ5"/>
<name>A0A248KCJ5_SALBN</name>
<gene>
    <name evidence="1" type="ORF">LFZ56_17895</name>
</gene>